<dbReference type="UniPathway" id="UPA00053">
    <property type="reaction ID" value="UER00086"/>
</dbReference>
<evidence type="ECO:0000256" key="4">
    <source>
        <dbReference type="ARBA" id="ARBA00011193"/>
    </source>
</evidence>
<evidence type="ECO:0000256" key="7">
    <source>
        <dbReference type="HAMAP-Rule" id="MF_00169"/>
    </source>
</evidence>
<feature type="binding site" evidence="7">
    <location>
        <position position="87"/>
    </location>
    <ligand>
        <name>substrate</name>
    </ligand>
</feature>
<evidence type="ECO:0000256" key="2">
    <source>
        <dbReference type="ARBA" id="ARBA00004902"/>
    </source>
</evidence>
<dbReference type="EMBL" id="JACAPU010000030">
    <property type="protein sequence ID" value="NWB49522.1"/>
    <property type="molecule type" value="Genomic_DNA"/>
</dbReference>
<comment type="caution">
    <text evidence="7">Lacks conserved residue(s) required for the propagation of feature annotation.</text>
</comment>
<dbReference type="PANTHER" id="PTHR21272">
    <property type="entry name" value="CATABOLIC 3-DEHYDROQUINASE"/>
    <property type="match status" value="1"/>
</dbReference>
<evidence type="ECO:0000256" key="6">
    <source>
        <dbReference type="ARBA" id="ARBA00023239"/>
    </source>
</evidence>
<dbReference type="InterPro" id="IPR036441">
    <property type="entry name" value="DHquinase_II_sf"/>
</dbReference>
<evidence type="ECO:0000256" key="1">
    <source>
        <dbReference type="ARBA" id="ARBA00001864"/>
    </source>
</evidence>
<dbReference type="PIRSF" id="PIRSF001399">
    <property type="entry name" value="DHquinase_II"/>
    <property type="match status" value="1"/>
</dbReference>
<comment type="caution">
    <text evidence="8">The sequence shown here is derived from an EMBL/GenBank/DDBJ whole genome shotgun (WGS) entry which is preliminary data.</text>
</comment>
<feature type="binding site" evidence="7">
    <location>
        <position position="74"/>
    </location>
    <ligand>
        <name>substrate</name>
    </ligand>
</feature>
<name>A0A7Y7WHF1_9PSED</name>
<dbReference type="SUPFAM" id="SSF52304">
    <property type="entry name" value="Type II 3-dehydroquinate dehydratase"/>
    <property type="match status" value="1"/>
</dbReference>
<evidence type="ECO:0000256" key="3">
    <source>
        <dbReference type="ARBA" id="ARBA00011037"/>
    </source>
</evidence>
<dbReference type="NCBIfam" id="NF003807">
    <property type="entry name" value="PRK05395.1-4"/>
    <property type="match status" value="1"/>
</dbReference>
<dbReference type="HAMAP" id="MF_00169">
    <property type="entry name" value="AroQ"/>
    <property type="match status" value="1"/>
</dbReference>
<evidence type="ECO:0000313" key="9">
    <source>
        <dbReference type="Proteomes" id="UP000582981"/>
    </source>
</evidence>
<gene>
    <name evidence="7" type="primary">aroQ</name>
    <name evidence="8" type="ORF">HX829_23845</name>
</gene>
<dbReference type="GO" id="GO:0003855">
    <property type="term" value="F:3-dehydroquinate dehydratase activity"/>
    <property type="evidence" value="ECO:0007669"/>
    <property type="project" value="UniProtKB-UniRule"/>
</dbReference>
<dbReference type="Gene3D" id="3.40.50.9100">
    <property type="entry name" value="Dehydroquinase, class II"/>
    <property type="match status" value="1"/>
</dbReference>
<feature type="binding site" evidence="7">
    <location>
        <position position="80"/>
    </location>
    <ligand>
        <name>substrate</name>
    </ligand>
</feature>
<dbReference type="AlphaFoldDB" id="A0A7Y7WHF1"/>
<dbReference type="Proteomes" id="UP000582981">
    <property type="component" value="Unassembled WGS sequence"/>
</dbReference>
<evidence type="ECO:0000313" key="8">
    <source>
        <dbReference type="EMBL" id="NWB49522.1"/>
    </source>
</evidence>
<dbReference type="InterPro" id="IPR001874">
    <property type="entry name" value="DHquinase_II"/>
</dbReference>
<dbReference type="Pfam" id="PF01220">
    <property type="entry name" value="DHquinase_II"/>
    <property type="match status" value="1"/>
</dbReference>
<keyword evidence="7" id="KW-0057">Aromatic amino acid biosynthesis</keyword>
<proteinExistence type="inferred from homology"/>
<dbReference type="EC" id="4.2.1.10" evidence="5 7"/>
<dbReference type="GO" id="GO:0008652">
    <property type="term" value="P:amino acid biosynthetic process"/>
    <property type="evidence" value="ECO:0007669"/>
    <property type="project" value="UniProtKB-KW"/>
</dbReference>
<comment type="subunit">
    <text evidence="4 7">Homododecamer.</text>
</comment>
<accession>A0A7Y7WHF1</accession>
<comment type="catalytic activity">
    <reaction evidence="1 7">
        <text>3-dehydroquinate = 3-dehydroshikimate + H2O</text>
        <dbReference type="Rhea" id="RHEA:21096"/>
        <dbReference type="ChEBI" id="CHEBI:15377"/>
        <dbReference type="ChEBI" id="CHEBI:16630"/>
        <dbReference type="ChEBI" id="CHEBI:32364"/>
        <dbReference type="EC" id="4.2.1.10"/>
    </reaction>
</comment>
<dbReference type="GO" id="GO:0009073">
    <property type="term" value="P:aromatic amino acid family biosynthetic process"/>
    <property type="evidence" value="ECO:0007669"/>
    <property type="project" value="UniProtKB-KW"/>
</dbReference>
<evidence type="ECO:0000256" key="5">
    <source>
        <dbReference type="ARBA" id="ARBA00012060"/>
    </source>
</evidence>
<dbReference type="GO" id="GO:0009423">
    <property type="term" value="P:chorismate biosynthetic process"/>
    <property type="evidence" value="ECO:0007669"/>
    <property type="project" value="UniProtKB-UniRule"/>
</dbReference>
<feature type="active site" description="Proton donor" evidence="7">
    <location>
        <position position="100"/>
    </location>
</feature>
<reference evidence="8 9" key="1">
    <citation type="submission" date="2020-04" db="EMBL/GenBank/DDBJ databases">
        <title>Molecular characterization of pseudomonads from Agaricus bisporus reveal novel blotch 2 pathogens in Western Europe.</title>
        <authorList>
            <person name="Taparia T."/>
            <person name="Krijger M."/>
            <person name="Haynes E."/>
            <person name="Elpinstone J.G."/>
            <person name="Noble R."/>
            <person name="Van Der Wolf J."/>
        </authorList>
    </citation>
    <scope>NUCLEOTIDE SEQUENCE [LARGE SCALE GENOMIC DNA]</scope>
    <source>
        <strain evidence="8 9">F1001</strain>
    </source>
</reference>
<comment type="function">
    <text evidence="7">Catalyzes a trans-dehydration via an enolate intermediate.</text>
</comment>
<organism evidence="8 9">
    <name type="scientific">Pseudomonas gingeri</name>
    <dbReference type="NCBI Taxonomy" id="117681"/>
    <lineage>
        <taxon>Bacteria</taxon>
        <taxon>Pseudomonadati</taxon>
        <taxon>Pseudomonadota</taxon>
        <taxon>Gammaproteobacteria</taxon>
        <taxon>Pseudomonadales</taxon>
        <taxon>Pseudomonadaceae</taxon>
        <taxon>Pseudomonas</taxon>
    </lineage>
</organism>
<dbReference type="PANTHER" id="PTHR21272:SF3">
    <property type="entry name" value="CATABOLIC 3-DEHYDROQUINASE"/>
    <property type="match status" value="1"/>
</dbReference>
<comment type="similarity">
    <text evidence="3 7">Belongs to the type-II 3-dehydroquinase family.</text>
</comment>
<sequence>MKVLMLHGLNHHLFGKCEPIRHAGITLEQIDARLRTLARELDVDVTSFQTNSEGAMCIRIRQGAREQVDAVLINAGAWAHSSYDIRDALAHLSVPVIELHMANINRNEPLHQPSVLAEVARGQICGFGVDSYLLGLRAAVSAAQAQAQAVH</sequence>
<dbReference type="RefSeq" id="WP_177145163.1">
    <property type="nucleotide sequence ID" value="NZ_JACAPU010000030.1"/>
</dbReference>
<protein>
    <recommendedName>
        <fullName evidence="5 7">3-dehydroquinate dehydratase</fullName>
        <shortName evidence="7">3-dehydroquinase</shortName>
        <ecNumber evidence="5 7">4.2.1.10</ecNumber>
    </recommendedName>
    <alternativeName>
        <fullName evidence="7">Type II DHQase</fullName>
    </alternativeName>
</protein>
<keyword evidence="6 7" id="KW-0456">Lyase</keyword>
<dbReference type="GO" id="GO:0019631">
    <property type="term" value="P:quinate catabolic process"/>
    <property type="evidence" value="ECO:0007669"/>
    <property type="project" value="TreeGrafter"/>
</dbReference>
<keyword evidence="7" id="KW-0028">Amino-acid biosynthesis</keyword>
<comment type="pathway">
    <text evidence="2 7">Metabolic intermediate biosynthesis; chorismate biosynthesis; chorismate from D-erythrose 4-phosphate and phosphoenolpyruvate: step 3/7.</text>
</comment>
<dbReference type="NCBIfam" id="NF003805">
    <property type="entry name" value="PRK05395.1-2"/>
    <property type="match status" value="1"/>
</dbReference>